<organism evidence="1 2">
    <name type="scientific">Streptomyces spongiicola</name>
    <dbReference type="NCBI Taxonomy" id="1690221"/>
    <lineage>
        <taxon>Bacteria</taxon>
        <taxon>Bacillati</taxon>
        <taxon>Actinomycetota</taxon>
        <taxon>Actinomycetes</taxon>
        <taxon>Kitasatosporales</taxon>
        <taxon>Streptomycetaceae</taxon>
        <taxon>Streptomyces</taxon>
    </lineage>
</organism>
<proteinExistence type="predicted"/>
<name>A0A388T7A3_9ACTN</name>
<dbReference type="EMBL" id="BGZL01000047">
    <property type="protein sequence ID" value="GBQ04436.1"/>
    <property type="molecule type" value="Genomic_DNA"/>
</dbReference>
<dbReference type="AlphaFoldDB" id="A0A388T7A3"/>
<evidence type="ECO:0000313" key="1">
    <source>
        <dbReference type="EMBL" id="GBQ04436.1"/>
    </source>
</evidence>
<comment type="caution">
    <text evidence="1">The sequence shown here is derived from an EMBL/GenBank/DDBJ whole genome shotgun (WGS) entry which is preliminary data.</text>
</comment>
<protein>
    <submittedName>
        <fullName evidence="1">Uncharacterized protein</fullName>
    </submittedName>
</protein>
<reference evidence="1 2" key="1">
    <citation type="submission" date="2018-07" db="EMBL/GenBank/DDBJ databases">
        <title>Whole Genome Shotgun Sequence of Streptomyces spongiicola strain 531S.</title>
        <authorList>
            <person name="Dohra H."/>
            <person name="Kodani S."/>
        </authorList>
    </citation>
    <scope>NUCLEOTIDE SEQUENCE [LARGE SCALE GENOMIC DNA]</scope>
    <source>
        <strain evidence="1 2">531S</strain>
    </source>
</reference>
<accession>A0A388T7A3</accession>
<dbReference type="Proteomes" id="UP000265354">
    <property type="component" value="Unassembled WGS sequence"/>
</dbReference>
<sequence>MRSRVEAPPKQQEARVRLECTVSLANSGTSLEVLFDLLFWTGGQKIADDLWAQACYEAARALARNALPALTERLLGTALMPTPPIELHIASGKQDQPSLENTLNTNFLGHRTGTGILRRGADYLPDGLVATGDLPQAVTEVLRNIALDWRYLHPHLPVVHD</sequence>
<gene>
    <name evidence="1" type="ORF">SSP531S_59320</name>
</gene>
<dbReference type="RefSeq" id="WP_147317763.1">
    <property type="nucleotide sequence ID" value="NZ_BGZL01000047.1"/>
</dbReference>
<evidence type="ECO:0000313" key="2">
    <source>
        <dbReference type="Proteomes" id="UP000265354"/>
    </source>
</evidence>